<keyword evidence="1" id="KW-0732">Signal</keyword>
<comment type="caution">
    <text evidence="3">The sequence shown here is derived from an EMBL/GenBank/DDBJ whole genome shotgun (WGS) entry which is preliminary data.</text>
</comment>
<organism evidence="3 4">
    <name type="scientific">Ideonella azotifigens</name>
    <dbReference type="NCBI Taxonomy" id="513160"/>
    <lineage>
        <taxon>Bacteria</taxon>
        <taxon>Pseudomonadati</taxon>
        <taxon>Pseudomonadota</taxon>
        <taxon>Betaproteobacteria</taxon>
        <taxon>Burkholderiales</taxon>
        <taxon>Sphaerotilaceae</taxon>
        <taxon>Ideonella</taxon>
    </lineage>
</organism>
<keyword evidence="4" id="KW-1185">Reference proteome</keyword>
<evidence type="ECO:0000313" key="4">
    <source>
        <dbReference type="Proteomes" id="UP001500279"/>
    </source>
</evidence>
<sequence>MSQSRTSSLALFSRPAWLAWGLLATAAASAASDPYKTPASSVGAIALANDTVLAVSDGGDTKRFYTIDVPEGAGSLTVSVTGGSGDADMWMAAAGKPVSKMHYDCYTGAEGNNDVCTFYNPKPGRYTVMLSSIYIGGYTDAQLLASYTLGTQQGPKAIKLASGVPAQVSGAAGSSVLYKVSVPKGTSHLVVSNAGGSGDVSLSMKYQQEPSPDGNGCGMSCDQGFPKVGTWYVKVTGNTDFQNVALTAQLSTPSPLTDLGNGVPLTGLSGSWGDSDMHYYKIDVPEGAGKLTVATTGSTSADLLMYVSRGEVPSWWQYDCSSDVFGNGANETCVFPTPKAGTYYIGLRSFDSYSNVALTATYELGGGGYTGAACPSGTTQHVGTLYRGQAARFKFDSAGGKVGAKMTVQTDFMHDEIYPLDFDLYLEQKIADGQWQVIGSSTSVSTDGTVTTKTAPAGMLRWTVTALDGSGDFRLCTSGE</sequence>
<feature type="domain" description="Peptidase C-terminal archaeal/bacterial" evidence="2">
    <location>
        <begin position="64"/>
        <end position="132"/>
    </location>
</feature>
<accession>A0ABP3V146</accession>
<reference evidence="4" key="1">
    <citation type="journal article" date="2019" name="Int. J. Syst. Evol. Microbiol.">
        <title>The Global Catalogue of Microorganisms (GCM) 10K type strain sequencing project: providing services to taxonomists for standard genome sequencing and annotation.</title>
        <authorList>
            <consortium name="The Broad Institute Genomics Platform"/>
            <consortium name="The Broad Institute Genome Sequencing Center for Infectious Disease"/>
            <person name="Wu L."/>
            <person name="Ma J."/>
        </authorList>
    </citation>
    <scope>NUCLEOTIDE SEQUENCE [LARGE SCALE GENOMIC DNA]</scope>
    <source>
        <strain evidence="4">JCM 15503</strain>
    </source>
</reference>
<dbReference type="Proteomes" id="UP001500279">
    <property type="component" value="Unassembled WGS sequence"/>
</dbReference>
<protein>
    <recommendedName>
        <fullName evidence="2">Peptidase C-terminal archaeal/bacterial domain-containing protein</fullName>
    </recommendedName>
</protein>
<evidence type="ECO:0000256" key="1">
    <source>
        <dbReference type="SAM" id="SignalP"/>
    </source>
</evidence>
<feature type="domain" description="Peptidase C-terminal archaeal/bacterial" evidence="2">
    <location>
        <begin position="278"/>
        <end position="349"/>
    </location>
</feature>
<dbReference type="Pfam" id="PF04151">
    <property type="entry name" value="PPC"/>
    <property type="match status" value="2"/>
</dbReference>
<feature type="chain" id="PRO_5045395000" description="Peptidase C-terminal archaeal/bacterial domain-containing protein" evidence="1">
    <location>
        <begin position="31"/>
        <end position="480"/>
    </location>
</feature>
<feature type="signal peptide" evidence="1">
    <location>
        <begin position="1"/>
        <end position="30"/>
    </location>
</feature>
<name>A0ABP3V146_9BURK</name>
<proteinExistence type="predicted"/>
<evidence type="ECO:0000259" key="2">
    <source>
        <dbReference type="Pfam" id="PF04151"/>
    </source>
</evidence>
<gene>
    <name evidence="3" type="ORF">GCM10009107_12250</name>
</gene>
<dbReference type="RefSeq" id="WP_141291098.1">
    <property type="nucleotide sequence ID" value="NZ_BAAAEW010000006.1"/>
</dbReference>
<dbReference type="Gene3D" id="2.60.120.380">
    <property type="match status" value="3"/>
</dbReference>
<evidence type="ECO:0000313" key="3">
    <source>
        <dbReference type="EMBL" id="GAA0745678.1"/>
    </source>
</evidence>
<dbReference type="InterPro" id="IPR007280">
    <property type="entry name" value="Peptidase_C_arc/bac"/>
</dbReference>
<dbReference type="EMBL" id="BAAAEW010000006">
    <property type="protein sequence ID" value="GAA0745678.1"/>
    <property type="molecule type" value="Genomic_DNA"/>
</dbReference>